<name>A0AAU0F3U1_9FLAO</name>
<reference evidence="1" key="1">
    <citation type="submission" date="2023-10" db="EMBL/GenBank/DDBJ databases">
        <title>Characterization and whole genome sequencing of a novel strain of Bergeyella porcorum QD2021 isolated from pig.</title>
        <authorList>
            <person name="Liu G."/>
            <person name="Chen C."/>
            <person name="Han X."/>
        </authorList>
    </citation>
    <scope>NUCLEOTIDE SEQUENCE</scope>
    <source>
        <strain evidence="1">QD2021</strain>
    </source>
</reference>
<protein>
    <submittedName>
        <fullName evidence="1">Uncharacterized protein</fullName>
    </submittedName>
</protein>
<accession>A0AAU0F3U1</accession>
<dbReference type="EMBL" id="CP136426">
    <property type="protein sequence ID" value="WOC52139.1"/>
    <property type="molecule type" value="Genomic_DNA"/>
</dbReference>
<dbReference type="Proteomes" id="UP001432059">
    <property type="component" value="Chromosome"/>
</dbReference>
<evidence type="ECO:0000313" key="1">
    <source>
        <dbReference type="EMBL" id="WOC52139.1"/>
    </source>
</evidence>
<keyword evidence="2" id="KW-1185">Reference proteome</keyword>
<sequence length="72" mass="8259">MILQSIAVYEDDLKPILLRIRSGTESQLYGEPRAGEVLPIRIPTRASFLRGRFTTQYRVYLPKRTLSCGFQA</sequence>
<dbReference type="KEGG" id="bpor:BPO_1492"/>
<evidence type="ECO:0000313" key="2">
    <source>
        <dbReference type="Proteomes" id="UP001432059"/>
    </source>
</evidence>
<gene>
    <name evidence="1" type="ORF">BPO_1492</name>
</gene>
<organism evidence="1 2">
    <name type="scientific">Bergeyella porcorum</name>
    <dbReference type="NCBI Taxonomy" id="1735111"/>
    <lineage>
        <taxon>Bacteria</taxon>
        <taxon>Pseudomonadati</taxon>
        <taxon>Bacteroidota</taxon>
        <taxon>Flavobacteriia</taxon>
        <taxon>Flavobacteriales</taxon>
        <taxon>Weeksellaceae</taxon>
        <taxon>Bergeyella</taxon>
    </lineage>
</organism>
<proteinExistence type="predicted"/>
<dbReference type="AlphaFoldDB" id="A0AAU0F3U1"/>